<evidence type="ECO:0000256" key="3">
    <source>
        <dbReference type="ARBA" id="ARBA00011950"/>
    </source>
</evidence>
<dbReference type="RefSeq" id="WP_161385761.1">
    <property type="nucleotide sequence ID" value="NZ_ARXX01000007.1"/>
</dbReference>
<dbReference type="Proteomes" id="UP000662703">
    <property type="component" value="Unassembled WGS sequence"/>
</dbReference>
<proteinExistence type="inferred from homology"/>
<dbReference type="EC" id="2.8.1.12" evidence="3"/>
<gene>
    <name evidence="13" type="ORF">Y5W_00743</name>
</gene>
<comment type="similarity">
    <text evidence="2">Belongs to the MoaE family.</text>
</comment>
<evidence type="ECO:0000256" key="8">
    <source>
        <dbReference type="ARBA" id="ARBA00030407"/>
    </source>
</evidence>
<evidence type="ECO:0000256" key="12">
    <source>
        <dbReference type="SAM" id="MobiDB-lite"/>
    </source>
</evidence>
<protein>
    <recommendedName>
        <fullName evidence="4">Molybdopterin synthase catalytic subunit</fullName>
        <ecNumber evidence="3">2.8.1.12</ecNumber>
    </recommendedName>
    <alternativeName>
        <fullName evidence="9">MPT synthase subunit 2</fullName>
    </alternativeName>
    <alternativeName>
        <fullName evidence="7">Molybdenum cofactor biosynthesis protein E</fullName>
    </alternativeName>
    <alternativeName>
        <fullName evidence="8">Molybdopterin-converting factor large subunit</fullName>
    </alternativeName>
    <alternativeName>
        <fullName evidence="10">Molybdopterin-converting factor subunit 2</fullName>
    </alternativeName>
</protein>
<accession>A0ABS0ANC5</accession>
<evidence type="ECO:0000313" key="14">
    <source>
        <dbReference type="Proteomes" id="UP000662703"/>
    </source>
</evidence>
<evidence type="ECO:0000256" key="10">
    <source>
        <dbReference type="ARBA" id="ARBA00032474"/>
    </source>
</evidence>
<evidence type="ECO:0000256" key="5">
    <source>
        <dbReference type="ARBA" id="ARBA00023150"/>
    </source>
</evidence>
<keyword evidence="5" id="KW-0501">Molybdenum cofactor biosynthesis</keyword>
<organism evidence="13 14">
    <name type="scientific">Alloalcanivorax profundimaris</name>
    <dbReference type="NCBI Taxonomy" id="2735259"/>
    <lineage>
        <taxon>Bacteria</taxon>
        <taxon>Pseudomonadati</taxon>
        <taxon>Pseudomonadota</taxon>
        <taxon>Gammaproteobacteria</taxon>
        <taxon>Oceanospirillales</taxon>
        <taxon>Alcanivoracaceae</taxon>
        <taxon>Alloalcanivorax</taxon>
    </lineage>
</organism>
<evidence type="ECO:0000256" key="4">
    <source>
        <dbReference type="ARBA" id="ARBA00013858"/>
    </source>
</evidence>
<keyword evidence="14" id="KW-1185">Reference proteome</keyword>
<dbReference type="InterPro" id="IPR036563">
    <property type="entry name" value="MoaE_sf"/>
</dbReference>
<evidence type="ECO:0000256" key="6">
    <source>
        <dbReference type="ARBA" id="ARBA00026066"/>
    </source>
</evidence>
<evidence type="ECO:0000256" key="1">
    <source>
        <dbReference type="ARBA" id="ARBA00005046"/>
    </source>
</evidence>
<name>A0ABS0ANC5_9GAMM</name>
<feature type="region of interest" description="Disordered" evidence="12">
    <location>
        <begin position="15"/>
        <end position="37"/>
    </location>
</feature>
<feature type="compositionally biased region" description="Basic and acidic residues" evidence="12">
    <location>
        <begin position="19"/>
        <end position="34"/>
    </location>
</feature>
<dbReference type="Pfam" id="PF02391">
    <property type="entry name" value="MoaE"/>
    <property type="match status" value="1"/>
</dbReference>
<dbReference type="Gene3D" id="3.90.1170.40">
    <property type="entry name" value="Molybdopterin biosynthesis MoaE subunit"/>
    <property type="match status" value="1"/>
</dbReference>
<evidence type="ECO:0000256" key="2">
    <source>
        <dbReference type="ARBA" id="ARBA00005426"/>
    </source>
</evidence>
<dbReference type="PANTHER" id="PTHR23404">
    <property type="entry name" value="MOLYBDOPTERIN SYNTHASE RELATED"/>
    <property type="match status" value="1"/>
</dbReference>
<dbReference type="CDD" id="cd00756">
    <property type="entry name" value="MoaE"/>
    <property type="match status" value="1"/>
</dbReference>
<dbReference type="EMBL" id="ARXX01000007">
    <property type="protein sequence ID" value="MBF5055449.1"/>
    <property type="molecule type" value="Genomic_DNA"/>
</dbReference>
<evidence type="ECO:0000313" key="13">
    <source>
        <dbReference type="EMBL" id="MBF5055449.1"/>
    </source>
</evidence>
<evidence type="ECO:0000256" key="11">
    <source>
        <dbReference type="ARBA" id="ARBA00049878"/>
    </source>
</evidence>
<evidence type="ECO:0000256" key="9">
    <source>
        <dbReference type="ARBA" id="ARBA00030781"/>
    </source>
</evidence>
<dbReference type="SUPFAM" id="SSF54690">
    <property type="entry name" value="Molybdopterin synthase subunit MoaE"/>
    <property type="match status" value="1"/>
</dbReference>
<comment type="pathway">
    <text evidence="1">Cofactor biosynthesis; molybdopterin biosynthesis.</text>
</comment>
<comment type="catalytic activity">
    <reaction evidence="11">
        <text>2 [molybdopterin-synthase sulfur-carrier protein]-C-terminal-Gly-aminoethanethioate + cyclic pyranopterin phosphate + H2O = molybdopterin + 2 [molybdopterin-synthase sulfur-carrier protein]-C-terminal Gly-Gly + 2 H(+)</text>
        <dbReference type="Rhea" id="RHEA:26333"/>
        <dbReference type="Rhea" id="RHEA-COMP:12202"/>
        <dbReference type="Rhea" id="RHEA-COMP:19907"/>
        <dbReference type="ChEBI" id="CHEBI:15377"/>
        <dbReference type="ChEBI" id="CHEBI:15378"/>
        <dbReference type="ChEBI" id="CHEBI:58698"/>
        <dbReference type="ChEBI" id="CHEBI:59648"/>
        <dbReference type="ChEBI" id="CHEBI:90778"/>
        <dbReference type="ChEBI" id="CHEBI:232372"/>
        <dbReference type="EC" id="2.8.1.12"/>
    </reaction>
</comment>
<sequence>MTTTKAPATIEVAITAEPLEDRPSGEGRDGRSGAEVRFSGRVRDESGRVQALFLEHYPGMTENALEKIAGHARERWPLNAIEIIHRVGEIRIGEEIVRVVVWAGHRHAAFEACAFLMDILKSQVPLWKKELSDDGWHWVEARERDAEAAARWMGGPSERAR</sequence>
<dbReference type="InterPro" id="IPR003448">
    <property type="entry name" value="Mopterin_biosynth_MoaE"/>
</dbReference>
<evidence type="ECO:0000256" key="7">
    <source>
        <dbReference type="ARBA" id="ARBA00029745"/>
    </source>
</evidence>
<reference evidence="13 14" key="1">
    <citation type="submission" date="2012-09" db="EMBL/GenBank/DDBJ databases">
        <title>Genome Sequence of alkane-degrading Bacterium Alcanivorax sp. 521-1.</title>
        <authorList>
            <person name="Lai Q."/>
            <person name="Shao Z."/>
        </authorList>
    </citation>
    <scope>NUCLEOTIDE SEQUENCE [LARGE SCALE GENOMIC DNA]</scope>
    <source>
        <strain evidence="13 14">521-1</strain>
    </source>
</reference>
<comment type="caution">
    <text evidence="13">The sequence shown here is derived from an EMBL/GenBank/DDBJ whole genome shotgun (WGS) entry which is preliminary data.</text>
</comment>
<comment type="subunit">
    <text evidence="6">Heterotetramer of 2 MoaD subunits and 2 MoaE subunits. Also stable as homodimer. The enzyme changes between these two forms during catalysis.</text>
</comment>